<evidence type="ECO:0000256" key="9">
    <source>
        <dbReference type="ARBA" id="ARBA00023065"/>
    </source>
</evidence>
<dbReference type="Gene3D" id="1.10.287.70">
    <property type="match status" value="1"/>
</dbReference>
<dbReference type="GO" id="GO:0098703">
    <property type="term" value="P:calcium ion import across plasma membrane"/>
    <property type="evidence" value="ECO:0007669"/>
    <property type="project" value="TreeGrafter"/>
</dbReference>
<dbReference type="PANTHER" id="PTHR45628:SF1">
    <property type="entry name" value="VOLTAGE-DEPENDENT CALCIUM CHANNEL TYPE D SUBUNIT ALPHA-1"/>
    <property type="match status" value="1"/>
</dbReference>
<sequence length="198" mass="23613">MPSSMLWRSIDSNKEDHGPINNYRQVVSLFYISYIIVIAFFMVNIFVGFVIVTFQREGESEYQNCELNKNQRKCIEYALKARPRRRYIPKGHLRYKIWSMVVSKRFEILIFLFIFVNTITLMMKVCFNIYIFLSFSPFLIIIFVHEFRYSIASESLQKAHHYIFRFIFNKNIHCTPSYVVIESEAFDSLLLVTSSCRS</sequence>
<evidence type="ECO:0000313" key="15">
    <source>
        <dbReference type="Proteomes" id="UP000784294"/>
    </source>
</evidence>
<keyword evidence="8 12" id="KW-1133">Transmembrane helix</keyword>
<accession>A0A448WJU1</accession>
<comment type="subcellular location">
    <subcellularLocation>
        <location evidence="1">Membrane</location>
        <topology evidence="1">Multi-pass membrane protein</topology>
    </subcellularLocation>
</comment>
<evidence type="ECO:0000256" key="3">
    <source>
        <dbReference type="ARBA" id="ARBA00022568"/>
    </source>
</evidence>
<evidence type="ECO:0000256" key="8">
    <source>
        <dbReference type="ARBA" id="ARBA00022989"/>
    </source>
</evidence>
<keyword evidence="5 12" id="KW-0812">Transmembrane</keyword>
<keyword evidence="11" id="KW-0407">Ion channel</keyword>
<evidence type="ECO:0000256" key="2">
    <source>
        <dbReference type="ARBA" id="ARBA00022448"/>
    </source>
</evidence>
<dbReference type="Proteomes" id="UP000784294">
    <property type="component" value="Unassembled WGS sequence"/>
</dbReference>
<evidence type="ECO:0000256" key="6">
    <source>
        <dbReference type="ARBA" id="ARBA00022837"/>
    </source>
</evidence>
<evidence type="ECO:0000313" key="14">
    <source>
        <dbReference type="EMBL" id="VEL13467.1"/>
    </source>
</evidence>
<keyword evidence="3" id="KW-0109">Calcium transport</keyword>
<evidence type="ECO:0000256" key="7">
    <source>
        <dbReference type="ARBA" id="ARBA00022882"/>
    </source>
</evidence>
<keyword evidence="10 12" id="KW-0472">Membrane</keyword>
<dbReference type="InterPro" id="IPR050599">
    <property type="entry name" value="VDCC_alpha-1_subunit"/>
</dbReference>
<dbReference type="OrthoDB" id="431720at2759"/>
<keyword evidence="15" id="KW-1185">Reference proteome</keyword>
<evidence type="ECO:0000256" key="12">
    <source>
        <dbReference type="SAM" id="Phobius"/>
    </source>
</evidence>
<feature type="transmembrane region" description="Helical" evidence="12">
    <location>
        <begin position="106"/>
        <end position="123"/>
    </location>
</feature>
<dbReference type="EMBL" id="CAAALY010017872">
    <property type="protein sequence ID" value="VEL13467.1"/>
    <property type="molecule type" value="Genomic_DNA"/>
</dbReference>
<dbReference type="AlphaFoldDB" id="A0A448WJU1"/>
<feature type="transmembrane region" description="Helical" evidence="12">
    <location>
        <begin position="129"/>
        <end position="147"/>
    </location>
</feature>
<dbReference type="GO" id="GO:0005891">
    <property type="term" value="C:voltage-gated calcium channel complex"/>
    <property type="evidence" value="ECO:0007669"/>
    <property type="project" value="TreeGrafter"/>
</dbReference>
<feature type="transmembrane region" description="Helical" evidence="12">
    <location>
        <begin position="31"/>
        <end position="54"/>
    </location>
</feature>
<reference evidence="14" key="1">
    <citation type="submission" date="2018-11" db="EMBL/GenBank/DDBJ databases">
        <authorList>
            <consortium name="Pathogen Informatics"/>
        </authorList>
    </citation>
    <scope>NUCLEOTIDE SEQUENCE</scope>
</reference>
<protein>
    <recommendedName>
        <fullName evidence="13">Ion transport domain-containing protein</fullName>
    </recommendedName>
</protein>
<dbReference type="InterPro" id="IPR005821">
    <property type="entry name" value="Ion_trans_dom"/>
</dbReference>
<keyword evidence="4" id="KW-0107">Calcium channel</keyword>
<dbReference type="GO" id="GO:0008331">
    <property type="term" value="F:high voltage-gated calcium channel activity"/>
    <property type="evidence" value="ECO:0007669"/>
    <property type="project" value="TreeGrafter"/>
</dbReference>
<comment type="caution">
    <text evidence="14">The sequence shown here is derived from an EMBL/GenBank/DDBJ whole genome shotgun (WGS) entry which is preliminary data.</text>
</comment>
<evidence type="ECO:0000256" key="11">
    <source>
        <dbReference type="ARBA" id="ARBA00023303"/>
    </source>
</evidence>
<name>A0A448WJU1_9PLAT</name>
<keyword evidence="7" id="KW-0851">Voltage-gated channel</keyword>
<organism evidence="14 15">
    <name type="scientific">Protopolystoma xenopodis</name>
    <dbReference type="NCBI Taxonomy" id="117903"/>
    <lineage>
        <taxon>Eukaryota</taxon>
        <taxon>Metazoa</taxon>
        <taxon>Spiralia</taxon>
        <taxon>Lophotrochozoa</taxon>
        <taxon>Platyhelminthes</taxon>
        <taxon>Monogenea</taxon>
        <taxon>Polyopisthocotylea</taxon>
        <taxon>Polystomatidea</taxon>
        <taxon>Polystomatidae</taxon>
        <taxon>Protopolystoma</taxon>
    </lineage>
</organism>
<evidence type="ECO:0000256" key="10">
    <source>
        <dbReference type="ARBA" id="ARBA00023136"/>
    </source>
</evidence>
<keyword evidence="6" id="KW-0106">Calcium</keyword>
<keyword evidence="9" id="KW-0406">Ion transport</keyword>
<dbReference type="PANTHER" id="PTHR45628">
    <property type="entry name" value="VOLTAGE-DEPENDENT CALCIUM CHANNEL TYPE A SUBUNIT ALPHA-1"/>
    <property type="match status" value="1"/>
</dbReference>
<evidence type="ECO:0000256" key="4">
    <source>
        <dbReference type="ARBA" id="ARBA00022673"/>
    </source>
</evidence>
<dbReference type="Pfam" id="PF00520">
    <property type="entry name" value="Ion_trans"/>
    <property type="match status" value="1"/>
</dbReference>
<evidence type="ECO:0000259" key="13">
    <source>
        <dbReference type="Pfam" id="PF00520"/>
    </source>
</evidence>
<gene>
    <name evidence="14" type="ORF">PXEA_LOCUS6907</name>
</gene>
<feature type="domain" description="Ion transport" evidence="13">
    <location>
        <begin position="8"/>
        <end position="60"/>
    </location>
</feature>
<evidence type="ECO:0000256" key="5">
    <source>
        <dbReference type="ARBA" id="ARBA00022692"/>
    </source>
</evidence>
<evidence type="ECO:0000256" key="1">
    <source>
        <dbReference type="ARBA" id="ARBA00004141"/>
    </source>
</evidence>
<proteinExistence type="predicted"/>
<keyword evidence="2" id="KW-0813">Transport</keyword>